<keyword evidence="3" id="KW-1185">Reference proteome</keyword>
<evidence type="ECO:0000313" key="3">
    <source>
        <dbReference type="Proteomes" id="UP001228113"/>
    </source>
</evidence>
<proteinExistence type="predicted"/>
<protein>
    <submittedName>
        <fullName evidence="2">Uncharacterized protein</fullName>
    </submittedName>
</protein>
<dbReference type="EMBL" id="AP027081">
    <property type="protein sequence ID" value="BDU77828.1"/>
    <property type="molecule type" value="Genomic_DNA"/>
</dbReference>
<evidence type="ECO:0000256" key="1">
    <source>
        <dbReference type="SAM" id="Phobius"/>
    </source>
</evidence>
<sequence>MADLEAQPTPEDARAERRWARGAVVLAALVLLSLIPVVRHLAKRQALPAPVDGGGPLPSAVRAQVQAILDTHLEGAVLEEVRRDGVREFHIRGRARAPLAQDFNKAFRPAVSGQLMPLLRPYGEMISFDIASLDLPPARLRPLPKE</sequence>
<keyword evidence="1" id="KW-0812">Transmembrane</keyword>
<dbReference type="RefSeq" id="WP_243334975.1">
    <property type="nucleotide sequence ID" value="NZ_AP027081.1"/>
</dbReference>
<evidence type="ECO:0000313" key="2">
    <source>
        <dbReference type="EMBL" id="BDU77828.1"/>
    </source>
</evidence>
<organism evidence="2 3">
    <name type="scientific">Mesoterricola sediminis</name>
    <dbReference type="NCBI Taxonomy" id="2927980"/>
    <lineage>
        <taxon>Bacteria</taxon>
        <taxon>Pseudomonadati</taxon>
        <taxon>Acidobacteriota</taxon>
        <taxon>Holophagae</taxon>
        <taxon>Holophagales</taxon>
        <taxon>Holophagaceae</taxon>
        <taxon>Mesoterricola</taxon>
    </lineage>
</organism>
<keyword evidence="1" id="KW-0472">Membrane</keyword>
<dbReference type="Proteomes" id="UP001228113">
    <property type="component" value="Chromosome"/>
</dbReference>
<accession>A0AA48KGX3</accession>
<reference evidence="2" key="1">
    <citation type="journal article" date="2023" name="Int. J. Syst. Evol. Microbiol.">
        <title>Mesoterricola silvestris gen. nov., sp. nov., Mesoterricola sediminis sp. nov., Geothrix oryzae sp. nov., Geothrix edaphica sp. nov., Geothrix rubra sp. nov., and Geothrix limicola sp. nov., six novel members of Acidobacteriota isolated from soils.</title>
        <authorList>
            <person name="Itoh H."/>
            <person name="Sugisawa Y."/>
            <person name="Mise K."/>
            <person name="Xu Z."/>
            <person name="Kuniyasu M."/>
            <person name="Ushijima N."/>
            <person name="Kawano K."/>
            <person name="Kobayashi E."/>
            <person name="Shiratori Y."/>
            <person name="Masuda Y."/>
            <person name="Senoo K."/>
        </authorList>
    </citation>
    <scope>NUCLEOTIDE SEQUENCE</scope>
    <source>
        <strain evidence="2">W786</strain>
    </source>
</reference>
<keyword evidence="1" id="KW-1133">Transmembrane helix</keyword>
<dbReference type="KEGG" id="msea:METESE_27860"/>
<feature type="transmembrane region" description="Helical" evidence="1">
    <location>
        <begin position="20"/>
        <end position="38"/>
    </location>
</feature>
<dbReference type="AlphaFoldDB" id="A0AA48KGX3"/>
<name>A0AA48KGX3_9BACT</name>
<gene>
    <name evidence="2" type="ORF">METESE_27860</name>
</gene>